<dbReference type="Gene3D" id="3.30.300.20">
    <property type="match status" value="1"/>
</dbReference>
<dbReference type="InterPro" id="IPR015946">
    <property type="entry name" value="KH_dom-like_a/b"/>
</dbReference>
<feature type="region of interest" description="Disordered" evidence="1">
    <location>
        <begin position="145"/>
        <end position="170"/>
    </location>
</feature>
<dbReference type="PANTHER" id="PTHR35800">
    <property type="entry name" value="PROTEIN JAG"/>
    <property type="match status" value="1"/>
</dbReference>
<dbReference type="Proteomes" id="UP000248857">
    <property type="component" value="Unassembled WGS sequence"/>
</dbReference>
<dbReference type="GO" id="GO:0003723">
    <property type="term" value="F:RNA binding"/>
    <property type="evidence" value="ECO:0007669"/>
    <property type="project" value="InterPro"/>
</dbReference>
<protein>
    <recommendedName>
        <fullName evidence="2">R3H domain-containing protein</fullName>
    </recommendedName>
</protein>
<dbReference type="OrthoDB" id="465424at2"/>
<evidence type="ECO:0000313" key="3">
    <source>
        <dbReference type="EMBL" id="PZD73600.1"/>
    </source>
</evidence>
<comment type="caution">
    <text evidence="3">The sequence shown here is derived from an EMBL/GenBank/DDBJ whole genome shotgun (WGS) entry which is preliminary data.</text>
</comment>
<dbReference type="PROSITE" id="PS51061">
    <property type="entry name" value="R3H"/>
    <property type="match status" value="1"/>
</dbReference>
<dbReference type="RefSeq" id="WP_110985940.1">
    <property type="nucleotide sequence ID" value="NZ_CAWNWM010000005.1"/>
</dbReference>
<evidence type="ECO:0000256" key="1">
    <source>
        <dbReference type="SAM" id="MobiDB-lite"/>
    </source>
</evidence>
<proteinExistence type="predicted"/>
<evidence type="ECO:0000259" key="2">
    <source>
        <dbReference type="PROSITE" id="PS51061"/>
    </source>
</evidence>
<dbReference type="PANTHER" id="PTHR35800:SF1">
    <property type="entry name" value="RNA-BINDING PROTEIN KHPB"/>
    <property type="match status" value="1"/>
</dbReference>
<dbReference type="Pfam" id="PF01424">
    <property type="entry name" value="R3H"/>
    <property type="match status" value="1"/>
</dbReference>
<evidence type="ECO:0000313" key="4">
    <source>
        <dbReference type="Proteomes" id="UP000248857"/>
    </source>
</evidence>
<gene>
    <name evidence="3" type="ORF">C1752_01974</name>
</gene>
<accession>A0A2W1JJI5</accession>
<dbReference type="InterPro" id="IPR039247">
    <property type="entry name" value="KhpB"/>
</dbReference>
<sequence>MSEDNQGKQWLSELLLRCGLEATISVDPPDITNPQLLESSGTWLTIDAEVLSSEQVQVFTARDMAALDAMQYLLNSTINMGRSDEEREAYTVELGTFRAQRYTELSALAAEAASKVRESKEEYQMPPLSGAERRLVHTILCDEADLETHSQGEGADRRLMISPMSSEEQS</sequence>
<dbReference type="Gene3D" id="3.30.1370.50">
    <property type="entry name" value="R3H-like domain"/>
    <property type="match status" value="1"/>
</dbReference>
<name>A0A2W1JJI5_9CYAN</name>
<dbReference type="SUPFAM" id="SSF82708">
    <property type="entry name" value="R3H domain"/>
    <property type="match status" value="1"/>
</dbReference>
<dbReference type="InterPro" id="IPR001374">
    <property type="entry name" value="R3H_dom"/>
</dbReference>
<dbReference type="SMART" id="SM00393">
    <property type="entry name" value="R3H"/>
    <property type="match status" value="1"/>
</dbReference>
<feature type="domain" description="R3H" evidence="2">
    <location>
        <begin position="99"/>
        <end position="165"/>
    </location>
</feature>
<organism evidence="3 4">
    <name type="scientific">Acaryochloris thomasi RCC1774</name>
    <dbReference type="NCBI Taxonomy" id="1764569"/>
    <lineage>
        <taxon>Bacteria</taxon>
        <taxon>Bacillati</taxon>
        <taxon>Cyanobacteriota</taxon>
        <taxon>Cyanophyceae</taxon>
        <taxon>Acaryochloridales</taxon>
        <taxon>Acaryochloridaceae</taxon>
        <taxon>Acaryochloris</taxon>
        <taxon>Acaryochloris thomasi</taxon>
    </lineage>
</organism>
<dbReference type="AlphaFoldDB" id="A0A2W1JJI5"/>
<keyword evidence="4" id="KW-1185">Reference proteome</keyword>
<dbReference type="EMBL" id="PQWO01000005">
    <property type="protein sequence ID" value="PZD73600.1"/>
    <property type="molecule type" value="Genomic_DNA"/>
</dbReference>
<dbReference type="InterPro" id="IPR036867">
    <property type="entry name" value="R3H_dom_sf"/>
</dbReference>
<reference evidence="3 4" key="1">
    <citation type="journal article" date="2018" name="Sci. Rep.">
        <title>A novel species of the marine cyanobacterium Acaryochloris with a unique pigment content and lifestyle.</title>
        <authorList>
            <person name="Partensky F."/>
            <person name="Six C."/>
            <person name="Ratin M."/>
            <person name="Garczarek L."/>
            <person name="Vaulot D."/>
            <person name="Probert I."/>
            <person name="Calteau A."/>
            <person name="Gourvil P."/>
            <person name="Marie D."/>
            <person name="Grebert T."/>
            <person name="Bouchier C."/>
            <person name="Le Panse S."/>
            <person name="Gachenot M."/>
            <person name="Rodriguez F."/>
            <person name="Garrido J.L."/>
        </authorList>
    </citation>
    <scope>NUCLEOTIDE SEQUENCE [LARGE SCALE GENOMIC DNA]</scope>
    <source>
        <strain evidence="3 4">RCC1774</strain>
    </source>
</reference>
<feature type="compositionally biased region" description="Basic and acidic residues" evidence="1">
    <location>
        <begin position="146"/>
        <end position="159"/>
    </location>
</feature>